<evidence type="ECO:0000313" key="3">
    <source>
        <dbReference type="EMBL" id="KAJ5241291.1"/>
    </source>
</evidence>
<feature type="compositionally biased region" description="Basic and acidic residues" evidence="1">
    <location>
        <begin position="173"/>
        <end position="187"/>
    </location>
</feature>
<dbReference type="AlphaFoldDB" id="A0A9W9PB73"/>
<dbReference type="InterPro" id="IPR058348">
    <property type="entry name" value="DUF8035"/>
</dbReference>
<reference evidence="3" key="1">
    <citation type="submission" date="2022-11" db="EMBL/GenBank/DDBJ databases">
        <authorList>
            <person name="Petersen C."/>
        </authorList>
    </citation>
    <scope>NUCLEOTIDE SEQUENCE</scope>
    <source>
        <strain evidence="3">IBT 23319</strain>
    </source>
</reference>
<feature type="compositionally biased region" description="Basic and acidic residues" evidence="1">
    <location>
        <begin position="444"/>
        <end position="459"/>
    </location>
</feature>
<name>A0A9W9PB73_PENCI</name>
<evidence type="ECO:0000259" key="2">
    <source>
        <dbReference type="Pfam" id="PF26118"/>
    </source>
</evidence>
<reference evidence="3" key="2">
    <citation type="journal article" date="2023" name="IMA Fungus">
        <title>Comparative genomic study of the Penicillium genus elucidates a diverse pangenome and 15 lateral gene transfer events.</title>
        <authorList>
            <person name="Petersen C."/>
            <person name="Sorensen T."/>
            <person name="Nielsen M.R."/>
            <person name="Sondergaard T.E."/>
            <person name="Sorensen J.L."/>
            <person name="Fitzpatrick D.A."/>
            <person name="Frisvad J.C."/>
            <person name="Nielsen K.L."/>
        </authorList>
    </citation>
    <scope>NUCLEOTIDE SEQUENCE</scope>
    <source>
        <strain evidence="3">IBT 23319</strain>
    </source>
</reference>
<proteinExistence type="predicted"/>
<gene>
    <name evidence="3" type="ORF">N7469_002882</name>
</gene>
<feature type="compositionally biased region" description="Basic and acidic residues" evidence="1">
    <location>
        <begin position="517"/>
        <end position="531"/>
    </location>
</feature>
<accession>A0A9W9PB73</accession>
<organism evidence="3 4">
    <name type="scientific">Penicillium citrinum</name>
    <dbReference type="NCBI Taxonomy" id="5077"/>
    <lineage>
        <taxon>Eukaryota</taxon>
        <taxon>Fungi</taxon>
        <taxon>Dikarya</taxon>
        <taxon>Ascomycota</taxon>
        <taxon>Pezizomycotina</taxon>
        <taxon>Eurotiomycetes</taxon>
        <taxon>Eurotiomycetidae</taxon>
        <taxon>Eurotiales</taxon>
        <taxon>Aspergillaceae</taxon>
        <taxon>Penicillium</taxon>
    </lineage>
</organism>
<feature type="compositionally biased region" description="Polar residues" evidence="1">
    <location>
        <begin position="554"/>
        <end position="564"/>
    </location>
</feature>
<evidence type="ECO:0000313" key="4">
    <source>
        <dbReference type="Proteomes" id="UP001147733"/>
    </source>
</evidence>
<keyword evidence="4" id="KW-1185">Reference proteome</keyword>
<feature type="region of interest" description="Disordered" evidence="1">
    <location>
        <begin position="171"/>
        <end position="643"/>
    </location>
</feature>
<feature type="compositionally biased region" description="Basic and acidic residues" evidence="1">
    <location>
        <begin position="351"/>
        <end position="398"/>
    </location>
</feature>
<feature type="domain" description="DUF8035" evidence="2">
    <location>
        <begin position="691"/>
        <end position="744"/>
    </location>
</feature>
<feature type="region of interest" description="Disordered" evidence="1">
    <location>
        <begin position="91"/>
        <end position="121"/>
    </location>
</feature>
<dbReference type="GeneID" id="81380969"/>
<feature type="compositionally biased region" description="Acidic residues" evidence="1">
    <location>
        <begin position="404"/>
        <end position="417"/>
    </location>
</feature>
<comment type="caution">
    <text evidence="3">The sequence shown here is derived from an EMBL/GenBank/DDBJ whole genome shotgun (WGS) entry which is preliminary data.</text>
</comment>
<protein>
    <recommendedName>
        <fullName evidence="2">DUF8035 domain-containing protein</fullName>
    </recommendedName>
</protein>
<evidence type="ECO:0000256" key="1">
    <source>
        <dbReference type="SAM" id="MobiDB-lite"/>
    </source>
</evidence>
<sequence>MERLRTRERPLRDFMEESFTPPRERDRMVMRRSRDEVDEDREFQREPEEMYKPRRRRSHRPREIDDGDFIYEERERHRERRPRDVDEEFIIDEKERRRGRASREMGEEVPILEERERRRERRPREIDEELILEDKERRRGRRPREIDEEDLIVEDRERRRERRPSEIDEEELFQERERYRVPYRREPGEEDMDFGERERRRGPRPRGPDEKDLLIEERERRRVHRPRRMSLEDRIFEGDRRRGPRPREPLSEEEVMIQEERRERRRLRPDRDMEEDDLPPRCRQGLPRELENDRNRLPRETSPEEERDEPTRRSSESRRRNWPRSPQLVEEIVIGDRNRAVPPGGRHRRDNRIDEEIIMRWKDRPSQRERDEEVEELRSQGKVRDKHIPPEPIPEREPPGSFPIEEDEEFLEGTSIEEIEKKRSRSRSHRSPEIVSGPLEAEDIALHKERIVHPPRDVSPEPVRAPPIHQDVITHHRHIDHGFEGVRLPRAPSPEVRSRRSSFDEVDIHHRSSKGGRKSEDDVVYKHRYVNEDEDEEEEEEEEDDEIEEDDESISPTSKPSIDFSNPWDHKKASTHHKPRSLEREEMSMSGKSAKTRGHRNIPRGFELDKEIEEEEVVEVHEKPSIPTSRVLSKSTTDEWSAADTPSKIEAAEMSGALSVIEVAPKHAVEEELELERDVEIGQQIEKEPHDERWTEITKELVVREAIERLGYEFEEARKYYYVFSFLEQRDIDELIELSDQIRSARRRRIREMQRERASLPPPRPRRSSLVERLPTRPPRMMGERRVREREWIIDPRRSGRF</sequence>
<feature type="compositionally biased region" description="Basic and acidic residues" evidence="1">
    <location>
        <begin position="229"/>
        <end position="250"/>
    </location>
</feature>
<feature type="region of interest" description="Disordered" evidence="1">
    <location>
        <begin position="753"/>
        <end position="778"/>
    </location>
</feature>
<feature type="compositionally biased region" description="Basic and acidic residues" evidence="1">
    <location>
        <begin position="1"/>
        <end position="15"/>
    </location>
</feature>
<dbReference type="RefSeq" id="XP_056504296.1">
    <property type="nucleotide sequence ID" value="XM_056641802.1"/>
</dbReference>
<feature type="compositionally biased region" description="Basic and acidic residues" evidence="1">
    <location>
        <begin position="22"/>
        <end position="35"/>
    </location>
</feature>
<feature type="compositionally biased region" description="Acidic residues" evidence="1">
    <location>
        <begin position="532"/>
        <end position="553"/>
    </location>
</feature>
<feature type="compositionally biased region" description="Basic and acidic residues" evidence="1">
    <location>
        <begin position="286"/>
        <end position="319"/>
    </location>
</feature>
<feature type="compositionally biased region" description="Basic and acidic residues" evidence="1">
    <location>
        <begin position="42"/>
        <end position="52"/>
    </location>
</feature>
<feature type="compositionally biased region" description="Polar residues" evidence="1">
    <location>
        <begin position="626"/>
        <end position="639"/>
    </location>
</feature>
<dbReference type="OrthoDB" id="5410752at2759"/>
<feature type="compositionally biased region" description="Basic and acidic residues" evidence="1">
    <location>
        <begin position="496"/>
        <end position="510"/>
    </location>
</feature>
<dbReference type="EMBL" id="JAPQKT010000002">
    <property type="protein sequence ID" value="KAJ5241291.1"/>
    <property type="molecule type" value="Genomic_DNA"/>
</dbReference>
<dbReference type="Pfam" id="PF26118">
    <property type="entry name" value="DUF8035"/>
    <property type="match status" value="1"/>
</dbReference>
<feature type="compositionally biased region" description="Basic and acidic residues" evidence="1">
    <location>
        <begin position="206"/>
        <end position="220"/>
    </location>
</feature>
<feature type="region of interest" description="Disordered" evidence="1">
    <location>
        <begin position="1"/>
        <end position="68"/>
    </location>
</feature>
<dbReference type="Proteomes" id="UP001147733">
    <property type="component" value="Unassembled WGS sequence"/>
</dbReference>